<dbReference type="GO" id="GO:0008168">
    <property type="term" value="F:methyltransferase activity"/>
    <property type="evidence" value="ECO:0007669"/>
    <property type="project" value="UniProtKB-KW"/>
</dbReference>
<reference evidence="1 2" key="1">
    <citation type="journal article" date="2007" name="Genome Biol.">
        <title>Genome analysis and genome-wide proteomics of Thermococcus gammatolerans, the most radioresistant organism known amongst the Archaea.</title>
        <authorList>
            <person name="Zivanovic Y."/>
            <person name="Armengaud J."/>
            <person name="Lagorce A."/>
            <person name="Leplat C."/>
            <person name="Guerin P."/>
            <person name="Dutertre M."/>
            <person name="Anthouard V."/>
            <person name="Forterre P."/>
            <person name="Wincker P."/>
            <person name="Confalonieri F."/>
        </authorList>
    </citation>
    <scope>NUCLEOTIDE SEQUENCE [LARGE SCALE GENOMIC DNA]</scope>
    <source>
        <strain evidence="2">DSM 15229 / JCM 11827 / EJ3</strain>
    </source>
</reference>
<keyword evidence="2" id="KW-1185">Reference proteome</keyword>
<dbReference type="Gene3D" id="2.20.25.110">
    <property type="entry name" value="S-adenosyl-L-methionine-dependent methyltransferases"/>
    <property type="match status" value="1"/>
</dbReference>
<dbReference type="PaxDb" id="593117-TGAM_0688"/>
<proteinExistence type="predicted"/>
<organism evidence="1 2">
    <name type="scientific">Thermococcus gammatolerans (strain DSM 15229 / JCM 11827 / EJ3)</name>
    <dbReference type="NCBI Taxonomy" id="593117"/>
    <lineage>
        <taxon>Archaea</taxon>
        <taxon>Methanobacteriati</taxon>
        <taxon>Methanobacteriota</taxon>
        <taxon>Thermococci</taxon>
        <taxon>Thermococcales</taxon>
        <taxon>Thermococcaceae</taxon>
        <taxon>Thermococcus</taxon>
    </lineage>
</organism>
<dbReference type="KEGG" id="tga:TGAM_0688"/>
<dbReference type="EMBL" id="CP001398">
    <property type="protein sequence ID" value="ACS33190.1"/>
    <property type="molecule type" value="Genomic_DNA"/>
</dbReference>
<accession>C5A4M8</accession>
<keyword evidence="1" id="KW-0489">Methyltransferase</keyword>
<evidence type="ECO:0000313" key="1">
    <source>
        <dbReference type="EMBL" id="ACS33190.1"/>
    </source>
</evidence>
<gene>
    <name evidence="1" type="ordered locus">TGAM_0688</name>
</gene>
<keyword evidence="1" id="KW-0808">Transferase</keyword>
<evidence type="ECO:0000313" key="2">
    <source>
        <dbReference type="Proteomes" id="UP000001488"/>
    </source>
</evidence>
<sequence>MISTRRCSPLQGGRPKLHFKRLVQIVKPDGSVRVFMVDDELNIYTVREMRLLAEKHFGKVPNLRGRARAEAQRPAVLAGGGEIMQF</sequence>
<protein>
    <submittedName>
        <fullName evidence="1">Methyltransferase C-terminus, putative</fullName>
    </submittedName>
</protein>
<name>C5A4M8_THEGJ</name>
<dbReference type="AlphaFoldDB" id="C5A4M8"/>
<dbReference type="GO" id="GO:0032259">
    <property type="term" value="P:methylation"/>
    <property type="evidence" value="ECO:0007669"/>
    <property type="project" value="UniProtKB-KW"/>
</dbReference>
<dbReference type="STRING" id="593117.TGAM_0688"/>
<dbReference type="HOGENOM" id="CLU_2490620_0_0_2"/>
<dbReference type="Proteomes" id="UP000001488">
    <property type="component" value="Chromosome"/>
</dbReference>